<evidence type="ECO:0000313" key="12">
    <source>
        <dbReference type="Proteomes" id="UP000052167"/>
    </source>
</evidence>
<comment type="cofactor">
    <cofactor evidence="9">
        <name>Zn(2+)</name>
        <dbReference type="ChEBI" id="CHEBI:29105"/>
    </cofactor>
    <text evidence="9">Binds 1 zinc ion per subunit.</text>
</comment>
<dbReference type="Pfam" id="PF00925">
    <property type="entry name" value="GTP_cyclohydro2"/>
    <property type="match status" value="1"/>
</dbReference>
<reference evidence="11 12" key="1">
    <citation type="submission" date="2014-06" db="EMBL/GenBank/DDBJ databases">
        <title>Rhizobium pelagicum/R2-400B4.</title>
        <authorList>
            <person name="Kimes N.E."/>
            <person name="Lopez-Perez M."/>
        </authorList>
    </citation>
    <scope>NUCLEOTIDE SEQUENCE [LARGE SCALE GENOMIC DNA]</scope>
    <source>
        <strain evidence="11 12">R2-400B4</strain>
    </source>
</reference>
<feature type="binding site" evidence="9">
    <location>
        <begin position="264"/>
        <end position="266"/>
    </location>
    <ligand>
        <name>GTP</name>
        <dbReference type="ChEBI" id="CHEBI:37565"/>
    </ligand>
</feature>
<evidence type="ECO:0000256" key="7">
    <source>
        <dbReference type="ARBA" id="ARBA00023134"/>
    </source>
</evidence>
<evidence type="ECO:0000256" key="4">
    <source>
        <dbReference type="ARBA" id="ARBA00022741"/>
    </source>
</evidence>
<dbReference type="GO" id="GO:0003935">
    <property type="term" value="F:GTP cyclohydrolase II activity"/>
    <property type="evidence" value="ECO:0007669"/>
    <property type="project" value="UniProtKB-UniRule"/>
</dbReference>
<dbReference type="InterPro" id="IPR036144">
    <property type="entry name" value="RibA-like_sf"/>
</dbReference>
<feature type="active site" description="Nucleophile" evidence="9">
    <location>
        <position position="300"/>
    </location>
</feature>
<feature type="binding site" evidence="9">
    <location>
        <position position="321"/>
    </location>
    <ligand>
        <name>GTP</name>
        <dbReference type="ChEBI" id="CHEBI:37565"/>
    </ligand>
</feature>
<dbReference type="Proteomes" id="UP000052167">
    <property type="component" value="Unassembled WGS sequence"/>
</dbReference>
<gene>
    <name evidence="9" type="primary">ribA</name>
    <name evidence="11" type="ORF">GV68_09455</name>
</gene>
<feature type="binding site" evidence="9">
    <location>
        <position position="286"/>
    </location>
    <ligand>
        <name>GTP</name>
        <dbReference type="ChEBI" id="CHEBI:37565"/>
    </ligand>
</feature>
<dbReference type="EMBL" id="JOKJ01000002">
    <property type="protein sequence ID" value="KEQ10491.1"/>
    <property type="molecule type" value="Genomic_DNA"/>
</dbReference>
<evidence type="ECO:0000256" key="3">
    <source>
        <dbReference type="ARBA" id="ARBA00022723"/>
    </source>
</evidence>
<evidence type="ECO:0000256" key="6">
    <source>
        <dbReference type="ARBA" id="ARBA00022833"/>
    </source>
</evidence>
<feature type="binding site" evidence="9">
    <location>
        <position position="226"/>
    </location>
    <ligand>
        <name>Zn(2+)</name>
        <dbReference type="ChEBI" id="CHEBI:29105"/>
        <note>catalytic</note>
    </ligand>
</feature>
<evidence type="ECO:0000256" key="8">
    <source>
        <dbReference type="ARBA" id="ARBA00049295"/>
    </source>
</evidence>
<dbReference type="AlphaFoldDB" id="A0A922P413"/>
<keyword evidence="5 9" id="KW-0378">Hydrolase</keyword>
<dbReference type="InterPro" id="IPR032677">
    <property type="entry name" value="GTP_cyclohydro_II"/>
</dbReference>
<accession>A0A922P413</accession>
<evidence type="ECO:0000256" key="1">
    <source>
        <dbReference type="ARBA" id="ARBA00004853"/>
    </source>
</evidence>
<dbReference type="PANTHER" id="PTHR21327">
    <property type="entry name" value="GTP CYCLOHYDROLASE II-RELATED"/>
    <property type="match status" value="1"/>
</dbReference>
<dbReference type="NCBIfam" id="NF001591">
    <property type="entry name" value="PRK00393.1"/>
    <property type="match status" value="1"/>
</dbReference>
<comment type="pathway">
    <text evidence="1 9">Cofactor biosynthesis; riboflavin biosynthesis; 5-amino-6-(D-ribitylamino)uracil from GTP: step 1/4.</text>
</comment>
<dbReference type="InterPro" id="IPR000926">
    <property type="entry name" value="RibA"/>
</dbReference>
<keyword evidence="6 9" id="KW-0862">Zinc</keyword>
<dbReference type="GO" id="GO:0005829">
    <property type="term" value="C:cytosol"/>
    <property type="evidence" value="ECO:0007669"/>
    <property type="project" value="TreeGrafter"/>
</dbReference>
<evidence type="ECO:0000256" key="5">
    <source>
        <dbReference type="ARBA" id="ARBA00022801"/>
    </source>
</evidence>
<dbReference type="SUPFAM" id="SSF142695">
    <property type="entry name" value="RibA-like"/>
    <property type="match status" value="1"/>
</dbReference>
<keyword evidence="12" id="KW-1185">Reference proteome</keyword>
<evidence type="ECO:0000256" key="2">
    <source>
        <dbReference type="ARBA" id="ARBA00022619"/>
    </source>
</evidence>
<keyword evidence="4 9" id="KW-0547">Nucleotide-binding</keyword>
<evidence type="ECO:0000259" key="10">
    <source>
        <dbReference type="Pfam" id="PF00925"/>
    </source>
</evidence>
<dbReference type="OrthoDB" id="9793111at2"/>
<organism evidence="11 12">
    <name type="scientific">Pseudorhizobium pelagicum</name>
    <dbReference type="NCBI Taxonomy" id="1509405"/>
    <lineage>
        <taxon>Bacteria</taxon>
        <taxon>Pseudomonadati</taxon>
        <taxon>Pseudomonadota</taxon>
        <taxon>Alphaproteobacteria</taxon>
        <taxon>Hyphomicrobiales</taxon>
        <taxon>Rhizobiaceae</taxon>
        <taxon>Rhizobium/Agrobacterium group</taxon>
        <taxon>Pseudorhizobium</taxon>
    </lineage>
</organism>
<dbReference type="GO" id="GO:0008270">
    <property type="term" value="F:zinc ion binding"/>
    <property type="evidence" value="ECO:0007669"/>
    <property type="project" value="UniProtKB-UniRule"/>
</dbReference>
<dbReference type="GO" id="GO:0009231">
    <property type="term" value="P:riboflavin biosynthetic process"/>
    <property type="evidence" value="ECO:0007669"/>
    <property type="project" value="UniProtKB-UniRule"/>
</dbReference>
<feature type="binding site" evidence="9">
    <location>
        <position position="239"/>
    </location>
    <ligand>
        <name>Zn(2+)</name>
        <dbReference type="ChEBI" id="CHEBI:29105"/>
        <note>catalytic</note>
    </ligand>
</feature>
<dbReference type="EC" id="3.5.4.25" evidence="9"/>
<dbReference type="HAMAP" id="MF_00179">
    <property type="entry name" value="RibA"/>
    <property type="match status" value="1"/>
</dbReference>
<dbReference type="CDD" id="cd00641">
    <property type="entry name" value="GTP_cyclohydro2"/>
    <property type="match status" value="1"/>
</dbReference>
<evidence type="ECO:0000313" key="11">
    <source>
        <dbReference type="EMBL" id="KEQ10491.1"/>
    </source>
</evidence>
<proteinExistence type="inferred from homology"/>
<feature type="binding site" evidence="9">
    <location>
        <position position="326"/>
    </location>
    <ligand>
        <name>GTP</name>
        <dbReference type="ChEBI" id="CHEBI:37565"/>
    </ligand>
</feature>
<name>A0A922P413_9HYPH</name>
<dbReference type="Gene3D" id="3.40.50.10990">
    <property type="entry name" value="GTP cyclohydrolase II"/>
    <property type="match status" value="1"/>
</dbReference>
<feature type="binding site" evidence="9">
    <location>
        <position position="237"/>
    </location>
    <ligand>
        <name>Zn(2+)</name>
        <dbReference type="ChEBI" id="CHEBI:29105"/>
        <note>catalytic</note>
    </ligand>
</feature>
<keyword evidence="2 9" id="KW-0686">Riboflavin biosynthesis</keyword>
<evidence type="ECO:0000256" key="9">
    <source>
        <dbReference type="HAMAP-Rule" id="MF_00179"/>
    </source>
</evidence>
<keyword evidence="7 9" id="KW-0342">GTP-binding</keyword>
<comment type="catalytic activity">
    <reaction evidence="8 9">
        <text>GTP + 4 H2O = 2,5-diamino-6-hydroxy-4-(5-phosphoribosylamino)-pyrimidine + formate + 2 phosphate + 3 H(+)</text>
        <dbReference type="Rhea" id="RHEA:23704"/>
        <dbReference type="ChEBI" id="CHEBI:15377"/>
        <dbReference type="ChEBI" id="CHEBI:15378"/>
        <dbReference type="ChEBI" id="CHEBI:15740"/>
        <dbReference type="ChEBI" id="CHEBI:37565"/>
        <dbReference type="ChEBI" id="CHEBI:43474"/>
        <dbReference type="ChEBI" id="CHEBI:58614"/>
        <dbReference type="EC" id="3.5.4.25"/>
    </reaction>
</comment>
<dbReference type="NCBIfam" id="NF006456">
    <property type="entry name" value="PRK08815.1"/>
    <property type="match status" value="1"/>
</dbReference>
<feature type="active site" description="Proton acceptor" evidence="9">
    <location>
        <position position="298"/>
    </location>
</feature>
<comment type="similarity">
    <text evidence="9">Belongs to the GTP cyclohydrolase II family.</text>
</comment>
<dbReference type="RefSeq" id="WP_037163791.1">
    <property type="nucleotide sequence ID" value="NZ_CAJXID010000008.1"/>
</dbReference>
<feature type="binding site" evidence="9">
    <location>
        <position position="242"/>
    </location>
    <ligand>
        <name>GTP</name>
        <dbReference type="ChEBI" id="CHEBI:37565"/>
    </ligand>
</feature>
<dbReference type="GO" id="GO:0005525">
    <property type="term" value="F:GTP binding"/>
    <property type="evidence" value="ECO:0007669"/>
    <property type="project" value="UniProtKB-KW"/>
</dbReference>
<sequence>MNVSPHLWAPNKSADYQFDDSAMRLERAVSEFRYGRPIVLSGPEGSVAALALDAASPSDFERFARAAGGQHALYLSRHRAARLGLSNADDIAIPARDMDFASASALAYARDSATQIEWKPATSLMRTAGEVAGLALLLPAMMCVEVPRHARTFAACAEVDHLDLPKSRRMARNFEVVVRTPVPLRDLGDCEFVVFRGGVAQKDQVAIVVGQPDTSGPVPVRIHSSCLTGDLCGSLKCDCGDQLRNGLSSLKEQGGGVLLYLDQEGRGTGIGAKMRAYGYQHEGLDTIDADAELGFGPDERRYDAAVAMLGGLGIGAVNLLTNNPTKVAALLAAGIAVNGRTSVTGRITPDNLEYLRTKTLRAGHALDIDLLTRAATELSDG</sequence>
<feature type="binding site" evidence="9">
    <location>
        <begin position="221"/>
        <end position="225"/>
    </location>
    <ligand>
        <name>GTP</name>
        <dbReference type="ChEBI" id="CHEBI:37565"/>
    </ligand>
</feature>
<keyword evidence="3 9" id="KW-0479">Metal-binding</keyword>
<comment type="caution">
    <text evidence="11">The sequence shown here is derived from an EMBL/GenBank/DDBJ whole genome shotgun (WGS) entry which is preliminary data.</text>
</comment>
<dbReference type="PANTHER" id="PTHR21327:SF18">
    <property type="entry name" value="3,4-DIHYDROXY-2-BUTANONE 4-PHOSPHATE SYNTHASE"/>
    <property type="match status" value="1"/>
</dbReference>
<protein>
    <recommendedName>
        <fullName evidence="9">GTP cyclohydrolase-2</fullName>
        <ecNumber evidence="9">3.5.4.25</ecNumber>
    </recommendedName>
    <alternativeName>
        <fullName evidence="9">GTP cyclohydrolase II</fullName>
    </alternativeName>
</protein>
<comment type="function">
    <text evidence="9">Catalyzes the conversion of GTP to 2,5-diamino-6-ribosylamino-4(3H)-pyrimidinone 5'-phosphate (DARP), formate and pyrophosphate.</text>
</comment>
<feature type="domain" description="GTP cyclohydrolase II" evidence="10">
    <location>
        <begin position="178"/>
        <end position="341"/>
    </location>
</feature>